<comment type="similarity">
    <text evidence="2">Belongs to the cytochrome c oxidase subunit 3 family.</text>
</comment>
<dbReference type="PANTHER" id="PTHR11403">
    <property type="entry name" value="CYTOCHROME C OXIDASE SUBUNIT III"/>
    <property type="match status" value="1"/>
</dbReference>
<feature type="compositionally biased region" description="Pro residues" evidence="7">
    <location>
        <begin position="1"/>
        <end position="12"/>
    </location>
</feature>
<gene>
    <name evidence="10" type="ORF">PZE19_22770</name>
</gene>
<dbReference type="PROSITE" id="PS50253">
    <property type="entry name" value="COX3"/>
    <property type="match status" value="1"/>
</dbReference>
<dbReference type="RefSeq" id="WP_277862901.1">
    <property type="nucleotide sequence ID" value="NZ_JARRAG010000002.1"/>
</dbReference>
<evidence type="ECO:0000256" key="2">
    <source>
        <dbReference type="ARBA" id="ARBA00010581"/>
    </source>
</evidence>
<dbReference type="CDD" id="cd00386">
    <property type="entry name" value="Heme_Cu_Oxidase_III_like"/>
    <property type="match status" value="1"/>
</dbReference>
<dbReference type="InterPro" id="IPR013833">
    <property type="entry name" value="Cyt_c_oxidase_su3_a-hlx"/>
</dbReference>
<protein>
    <submittedName>
        <fullName evidence="10">Cytochrome c oxidase subunit 3</fullName>
    </submittedName>
</protein>
<evidence type="ECO:0000256" key="7">
    <source>
        <dbReference type="SAM" id="MobiDB-lite"/>
    </source>
</evidence>
<keyword evidence="3" id="KW-1003">Cell membrane</keyword>
<dbReference type="InterPro" id="IPR024791">
    <property type="entry name" value="Cyt_c/ubiquinol_Oxase_su3"/>
</dbReference>
<evidence type="ECO:0000259" key="9">
    <source>
        <dbReference type="PROSITE" id="PS50253"/>
    </source>
</evidence>
<accession>A0ABT6FGC5</accession>
<dbReference type="Proteomes" id="UP001216907">
    <property type="component" value="Unassembled WGS sequence"/>
</dbReference>
<evidence type="ECO:0000256" key="8">
    <source>
        <dbReference type="SAM" id="Phobius"/>
    </source>
</evidence>
<dbReference type="Pfam" id="PF00510">
    <property type="entry name" value="COX3"/>
    <property type="match status" value="1"/>
</dbReference>
<evidence type="ECO:0000256" key="4">
    <source>
        <dbReference type="ARBA" id="ARBA00022692"/>
    </source>
</evidence>
<dbReference type="InterPro" id="IPR000298">
    <property type="entry name" value="Cyt_c_oxidase-like_su3"/>
</dbReference>
<name>A0ABT6FGC5_9BACT</name>
<feature type="transmembrane region" description="Helical" evidence="8">
    <location>
        <begin position="250"/>
        <end position="278"/>
    </location>
</feature>
<dbReference type="EMBL" id="JARRAG010000002">
    <property type="protein sequence ID" value="MDG3006605.1"/>
    <property type="molecule type" value="Genomic_DNA"/>
</dbReference>
<proteinExistence type="inferred from homology"/>
<evidence type="ECO:0000256" key="6">
    <source>
        <dbReference type="ARBA" id="ARBA00023136"/>
    </source>
</evidence>
<keyword evidence="11" id="KW-1185">Reference proteome</keyword>
<evidence type="ECO:0000313" key="11">
    <source>
        <dbReference type="Proteomes" id="UP001216907"/>
    </source>
</evidence>
<dbReference type="SUPFAM" id="SSF81452">
    <property type="entry name" value="Cytochrome c oxidase subunit III-like"/>
    <property type="match status" value="2"/>
</dbReference>
<keyword evidence="6 8" id="KW-0472">Membrane</keyword>
<keyword evidence="5 8" id="KW-1133">Transmembrane helix</keyword>
<feature type="transmembrane region" description="Helical" evidence="8">
    <location>
        <begin position="298"/>
        <end position="316"/>
    </location>
</feature>
<evidence type="ECO:0000256" key="1">
    <source>
        <dbReference type="ARBA" id="ARBA00004651"/>
    </source>
</evidence>
<evidence type="ECO:0000313" key="10">
    <source>
        <dbReference type="EMBL" id="MDG3006605.1"/>
    </source>
</evidence>
<dbReference type="InterPro" id="IPR035973">
    <property type="entry name" value="Cyt_c_oxidase_su3-like_sf"/>
</dbReference>
<dbReference type="Gene3D" id="1.20.120.80">
    <property type="entry name" value="Cytochrome c oxidase, subunit III, four-helix bundle"/>
    <property type="match status" value="1"/>
</dbReference>
<feature type="domain" description="Heme-copper oxidase subunit III family profile" evidence="9">
    <location>
        <begin position="35"/>
        <end position="317"/>
    </location>
</feature>
<evidence type="ECO:0000256" key="3">
    <source>
        <dbReference type="ARBA" id="ARBA00022475"/>
    </source>
</evidence>
<feature type="region of interest" description="Disordered" evidence="7">
    <location>
        <begin position="1"/>
        <end position="30"/>
    </location>
</feature>
<dbReference type="PANTHER" id="PTHR11403:SF2">
    <property type="entry name" value="CYTOCHROME BO(3) UBIQUINOL OXIDASE SUBUNIT 3"/>
    <property type="match status" value="1"/>
</dbReference>
<sequence>MAPADAPTPPAAPHAGREHAHHSAEAAPAPATPGKVAMWLFLATEIMFFTGLIGSYIVCRGGSPPTAYSNLFPPTTPLERLRDARGVVVESPGGDPAKVEAAIAKATGRGEEAVAQILASAPHGVVNGLPAKAADALAETLGTLGARAQVISLKTSSWPKPYDPLVNPLSIDLTTINTFILICSSATMVLAVSAIQRGRKARCSLFLLATVVLGGIFLGVQVFEYHELLEGRTYPPGISPTGHFRPGVSLFASCFFTVTGFHGLHVAAGVVTLALLFLASLTGRFSARNFAAVEYVGLYWHFVDVVWILLFTIVYLV</sequence>
<evidence type="ECO:0000256" key="5">
    <source>
        <dbReference type="ARBA" id="ARBA00022989"/>
    </source>
</evidence>
<feature type="transmembrane region" description="Helical" evidence="8">
    <location>
        <begin position="36"/>
        <end position="58"/>
    </location>
</feature>
<feature type="compositionally biased region" description="Basic and acidic residues" evidence="7">
    <location>
        <begin position="15"/>
        <end position="24"/>
    </location>
</feature>
<feature type="transmembrane region" description="Helical" evidence="8">
    <location>
        <begin position="205"/>
        <end position="223"/>
    </location>
</feature>
<reference evidence="10 11" key="1">
    <citation type="submission" date="2023-03" db="EMBL/GenBank/DDBJ databases">
        <title>Paludisphaera mucosa sp. nov. a novel planctomycete from northern fen.</title>
        <authorList>
            <person name="Ivanova A."/>
        </authorList>
    </citation>
    <scope>NUCLEOTIDE SEQUENCE [LARGE SCALE GENOMIC DNA]</scope>
    <source>
        <strain evidence="10 11">Pla2</strain>
    </source>
</reference>
<keyword evidence="4 8" id="KW-0812">Transmembrane</keyword>
<comment type="subcellular location">
    <subcellularLocation>
        <location evidence="1">Cell membrane</location>
        <topology evidence="1">Multi-pass membrane protein</topology>
    </subcellularLocation>
</comment>
<comment type="caution">
    <text evidence="10">The sequence shown here is derived from an EMBL/GenBank/DDBJ whole genome shotgun (WGS) entry which is preliminary data.</text>
</comment>
<organism evidence="10 11">
    <name type="scientific">Paludisphaera mucosa</name>
    <dbReference type="NCBI Taxonomy" id="3030827"/>
    <lineage>
        <taxon>Bacteria</taxon>
        <taxon>Pseudomonadati</taxon>
        <taxon>Planctomycetota</taxon>
        <taxon>Planctomycetia</taxon>
        <taxon>Isosphaerales</taxon>
        <taxon>Isosphaeraceae</taxon>
        <taxon>Paludisphaera</taxon>
    </lineage>
</organism>